<feature type="repeat" description="WD" evidence="1">
    <location>
        <begin position="156"/>
        <end position="198"/>
    </location>
</feature>
<dbReference type="InterPro" id="IPR001680">
    <property type="entry name" value="WD40_rpt"/>
</dbReference>
<dbReference type="Gene3D" id="2.130.10.10">
    <property type="entry name" value="YVTN repeat-like/Quinoprotein amine dehydrogenase"/>
    <property type="match status" value="1"/>
</dbReference>
<name>A0A1B6FN51_9HEMI</name>
<dbReference type="PROSITE" id="PS50082">
    <property type="entry name" value="WD_REPEATS_2"/>
    <property type="match status" value="1"/>
</dbReference>
<accession>A0A1B6FN51</accession>
<keyword evidence="1" id="KW-0853">WD repeat</keyword>
<dbReference type="EMBL" id="GECZ01018133">
    <property type="protein sequence ID" value="JAS51636.1"/>
    <property type="molecule type" value="Transcribed_RNA"/>
</dbReference>
<dbReference type="InterPro" id="IPR015943">
    <property type="entry name" value="WD40/YVTN_repeat-like_dom_sf"/>
</dbReference>
<evidence type="ECO:0000313" key="2">
    <source>
        <dbReference type="EMBL" id="JAS51636.1"/>
    </source>
</evidence>
<gene>
    <name evidence="2" type="ORF">g.5606</name>
</gene>
<dbReference type="InterPro" id="IPR036322">
    <property type="entry name" value="WD40_repeat_dom_sf"/>
</dbReference>
<dbReference type="PANTHER" id="PTHR47822:SF2">
    <property type="entry name" value="F-BOX AND WD-40 DOMAIN PROTEIN 7"/>
    <property type="match status" value="1"/>
</dbReference>
<feature type="non-terminal residue" evidence="2">
    <location>
        <position position="255"/>
    </location>
</feature>
<dbReference type="Pfam" id="PF00400">
    <property type="entry name" value="WD40"/>
    <property type="match status" value="1"/>
</dbReference>
<proteinExistence type="predicted"/>
<dbReference type="SMART" id="SM00320">
    <property type="entry name" value="WD40"/>
    <property type="match status" value="4"/>
</dbReference>
<sequence length="255" mass="28825">MSKGKGEIVPSVKIQSGKDSLCCRYSNNKQFIVAGFTDGVVNVYESMTGKSVTKMSREDLKDDVPVTSVNFKPQPSKGETTNILTTYTDGNVILWNYETGEKIKQIEEKRQTLGATYHPKLAKFLTLGDNSSIYLYDEETMRLEHTFEKGMISSVVDGHSSRVFAAMFHPLQQTEFISGGWDSVVHFWDLRQPNSLRYIKGVHMCGEGIDISKNGRELMTCSYVRENALQLWHYQTGRLLANVEPDPHKSMLYCG</sequence>
<evidence type="ECO:0000256" key="1">
    <source>
        <dbReference type="PROSITE-ProRule" id="PRU00221"/>
    </source>
</evidence>
<reference evidence="2" key="1">
    <citation type="submission" date="2015-11" db="EMBL/GenBank/DDBJ databases">
        <title>De novo transcriptome assembly of four potential Pierce s Disease insect vectors from Arizona vineyards.</title>
        <authorList>
            <person name="Tassone E.E."/>
        </authorList>
    </citation>
    <scope>NUCLEOTIDE SEQUENCE</scope>
</reference>
<protein>
    <submittedName>
        <fullName evidence="2">Uncharacterized protein</fullName>
    </submittedName>
</protein>
<dbReference type="PROSITE" id="PS50294">
    <property type="entry name" value="WD_REPEATS_REGION"/>
    <property type="match status" value="1"/>
</dbReference>
<dbReference type="AlphaFoldDB" id="A0A1B6FN51"/>
<dbReference type="PANTHER" id="PTHR47822">
    <property type="entry name" value="CARBOHYDRATE BINDING DOMAIN CONTAINING PROTEIN"/>
    <property type="match status" value="1"/>
</dbReference>
<organism evidence="2">
    <name type="scientific">Cuerna arida</name>
    <dbReference type="NCBI Taxonomy" id="1464854"/>
    <lineage>
        <taxon>Eukaryota</taxon>
        <taxon>Metazoa</taxon>
        <taxon>Ecdysozoa</taxon>
        <taxon>Arthropoda</taxon>
        <taxon>Hexapoda</taxon>
        <taxon>Insecta</taxon>
        <taxon>Pterygota</taxon>
        <taxon>Neoptera</taxon>
        <taxon>Paraneoptera</taxon>
        <taxon>Hemiptera</taxon>
        <taxon>Auchenorrhyncha</taxon>
        <taxon>Membracoidea</taxon>
        <taxon>Cicadellidae</taxon>
        <taxon>Cicadellinae</taxon>
        <taxon>Proconiini</taxon>
        <taxon>Cuerna</taxon>
    </lineage>
</organism>
<dbReference type="SUPFAM" id="SSF50978">
    <property type="entry name" value="WD40 repeat-like"/>
    <property type="match status" value="1"/>
</dbReference>